<accession>A0A3E0X312</accession>
<dbReference type="InterPro" id="IPR003423">
    <property type="entry name" value="OMP_efflux"/>
</dbReference>
<evidence type="ECO:0000313" key="5">
    <source>
        <dbReference type="EMBL" id="RFA38624.1"/>
    </source>
</evidence>
<sequence length="478" mass="52440">MHKKLLLAVATSLAVAGCVTVGPDYQARDFDLPEQWPEHHLLDEADTTDWLEWWQRFEDPVLNQLVGRALDDNLEIRLQAARIEEARARLGLARAEQRPSLSAQAEASRDRQPAAAMPLEGFEPSPSNLFSISGMLSYELDLWGRLTREREAAEAILEENQFSREAVRLNVVADVVATYFNLRTAQSQLAITKQALETREETYRLERVRFEAGDADELSLRQAQSELATARAQLPAYIQQVRVLEGALGALLGLTPAELFREFELGDERLEQIALPEGVPSYLPSQLLERRPDIRAAEAGVIAATAGVGVAQASRLPRLNLTTLLGTAAVDTGDLFTGDAMTWGLGASVAGPLLDFGRGRARVDTAEAIRSQAELRYEATVNTAFREVRDALVVYETSGDRVAAIQEQVDAIGRSLYVAELRYREGLVGFIELLDAQRALLSAELALAEANRDRLTATATLFKALGGGWSETAAEDDA</sequence>
<dbReference type="GO" id="GO:0015562">
    <property type="term" value="F:efflux transmembrane transporter activity"/>
    <property type="evidence" value="ECO:0007669"/>
    <property type="project" value="InterPro"/>
</dbReference>
<dbReference type="EMBL" id="NFZW01000003">
    <property type="protein sequence ID" value="RFA38624.1"/>
    <property type="molecule type" value="Genomic_DNA"/>
</dbReference>
<keyword evidence="2" id="KW-0472">Membrane</keyword>
<keyword evidence="2" id="KW-0564">Palmitate</keyword>
<dbReference type="SUPFAM" id="SSF56954">
    <property type="entry name" value="Outer membrane efflux proteins (OEP)"/>
    <property type="match status" value="1"/>
</dbReference>
<evidence type="ECO:0000313" key="6">
    <source>
        <dbReference type="Proteomes" id="UP000256763"/>
    </source>
</evidence>
<keyword evidence="3" id="KW-0175">Coiled coil</keyword>
<dbReference type="PROSITE" id="PS51257">
    <property type="entry name" value="PROKAR_LIPOPROTEIN"/>
    <property type="match status" value="1"/>
</dbReference>
<dbReference type="Gene3D" id="2.20.200.10">
    <property type="entry name" value="Outer membrane efflux proteins (OEP)"/>
    <property type="match status" value="1"/>
</dbReference>
<dbReference type="NCBIfam" id="TIGR01845">
    <property type="entry name" value="outer_NodT"/>
    <property type="match status" value="1"/>
</dbReference>
<evidence type="ECO:0000256" key="2">
    <source>
        <dbReference type="RuleBase" id="RU362097"/>
    </source>
</evidence>
<dbReference type="Gene3D" id="1.20.1600.10">
    <property type="entry name" value="Outer membrane efflux proteins (OEP)"/>
    <property type="match status" value="1"/>
</dbReference>
<comment type="subcellular location">
    <subcellularLocation>
        <location evidence="2">Cell outer membrane</location>
        <topology evidence="2">Lipid-anchor</topology>
    </subcellularLocation>
</comment>
<gene>
    <name evidence="5" type="ORF">CAL65_04630</name>
</gene>
<protein>
    <submittedName>
        <fullName evidence="5">RND transporter</fullName>
    </submittedName>
</protein>
<dbReference type="Proteomes" id="UP000256763">
    <property type="component" value="Unassembled WGS sequence"/>
</dbReference>
<keyword evidence="2" id="KW-0812">Transmembrane</keyword>
<evidence type="ECO:0000256" key="1">
    <source>
        <dbReference type="ARBA" id="ARBA00007613"/>
    </source>
</evidence>
<comment type="similarity">
    <text evidence="1 2">Belongs to the outer membrane factor (OMF) (TC 1.B.17) family.</text>
</comment>
<feature type="coiled-coil region" evidence="3">
    <location>
        <begin position="431"/>
        <end position="458"/>
    </location>
</feature>
<organism evidence="5 6">
    <name type="scientific">Alkalilimnicola ehrlichii</name>
    <dbReference type="NCBI Taxonomy" id="351052"/>
    <lineage>
        <taxon>Bacteria</taxon>
        <taxon>Pseudomonadati</taxon>
        <taxon>Pseudomonadota</taxon>
        <taxon>Gammaproteobacteria</taxon>
        <taxon>Chromatiales</taxon>
        <taxon>Ectothiorhodospiraceae</taxon>
        <taxon>Alkalilimnicola</taxon>
    </lineage>
</organism>
<dbReference type="AlphaFoldDB" id="A0A3E0X312"/>
<dbReference type="InterPro" id="IPR010131">
    <property type="entry name" value="MdtP/NodT-like"/>
</dbReference>
<dbReference type="Pfam" id="PF02321">
    <property type="entry name" value="OEP"/>
    <property type="match status" value="2"/>
</dbReference>
<comment type="caution">
    <text evidence="5">The sequence shown here is derived from an EMBL/GenBank/DDBJ whole genome shotgun (WGS) entry which is preliminary data.</text>
</comment>
<feature type="region of interest" description="Disordered" evidence="4">
    <location>
        <begin position="100"/>
        <end position="122"/>
    </location>
</feature>
<dbReference type="OrthoDB" id="9770517at2"/>
<evidence type="ECO:0000256" key="4">
    <source>
        <dbReference type="SAM" id="MobiDB-lite"/>
    </source>
</evidence>
<keyword evidence="2" id="KW-0449">Lipoprotein</keyword>
<keyword evidence="2" id="KW-1134">Transmembrane beta strand</keyword>
<reference evidence="6" key="1">
    <citation type="submission" date="2017-05" db="EMBL/GenBank/DDBJ databases">
        <authorList>
            <person name="Sharma S."/>
            <person name="Sidhu C."/>
            <person name="Pinnaka A.K."/>
        </authorList>
    </citation>
    <scope>NUCLEOTIDE SEQUENCE [LARGE SCALE GENOMIC DNA]</scope>
    <source>
        <strain evidence="6">AK93</strain>
    </source>
</reference>
<evidence type="ECO:0000256" key="3">
    <source>
        <dbReference type="SAM" id="Coils"/>
    </source>
</evidence>
<dbReference type="GO" id="GO:0009279">
    <property type="term" value="C:cell outer membrane"/>
    <property type="evidence" value="ECO:0007669"/>
    <property type="project" value="UniProtKB-SubCell"/>
</dbReference>
<name>A0A3E0X312_9GAMM</name>
<proteinExistence type="inferred from homology"/>
<keyword evidence="6" id="KW-1185">Reference proteome</keyword>
<dbReference type="RefSeq" id="WP_116302352.1">
    <property type="nucleotide sequence ID" value="NZ_NFZV01000010.1"/>
</dbReference>
<dbReference type="PANTHER" id="PTHR30203">
    <property type="entry name" value="OUTER MEMBRANE CATION EFFLUX PROTEIN"/>
    <property type="match status" value="1"/>
</dbReference>